<feature type="transmembrane region" description="Helical" evidence="6">
    <location>
        <begin position="177"/>
        <end position="196"/>
    </location>
</feature>
<dbReference type="GO" id="GO:0016020">
    <property type="term" value="C:membrane"/>
    <property type="evidence" value="ECO:0007669"/>
    <property type="project" value="UniProtKB-SubCell"/>
</dbReference>
<accession>A0A6G7VFF7</accession>
<evidence type="ECO:0000256" key="5">
    <source>
        <dbReference type="ARBA" id="ARBA00023136"/>
    </source>
</evidence>
<keyword evidence="8" id="KW-1185">Reference proteome</keyword>
<evidence type="ECO:0000313" key="7">
    <source>
        <dbReference type="EMBL" id="QIK38714.1"/>
    </source>
</evidence>
<dbReference type="RefSeq" id="WP_166271656.1">
    <property type="nucleotide sequence ID" value="NZ_CP048029.1"/>
</dbReference>
<feature type="transmembrane region" description="Helical" evidence="6">
    <location>
        <begin position="208"/>
        <end position="228"/>
    </location>
</feature>
<dbReference type="EMBL" id="CP048029">
    <property type="protein sequence ID" value="QIK38714.1"/>
    <property type="molecule type" value="Genomic_DNA"/>
</dbReference>
<feature type="transmembrane region" description="Helical" evidence="6">
    <location>
        <begin position="134"/>
        <end position="156"/>
    </location>
</feature>
<organism evidence="7 8">
    <name type="scientific">Caldichromatium japonicum</name>
    <dbReference type="NCBI Taxonomy" id="2699430"/>
    <lineage>
        <taxon>Bacteria</taxon>
        <taxon>Pseudomonadati</taxon>
        <taxon>Pseudomonadota</taxon>
        <taxon>Gammaproteobacteria</taxon>
        <taxon>Chromatiales</taxon>
        <taxon>Chromatiaceae</taxon>
        <taxon>Caldichromatium</taxon>
    </lineage>
</organism>
<dbReference type="InterPro" id="IPR004896">
    <property type="entry name" value="PucC-rel"/>
</dbReference>
<evidence type="ECO:0000256" key="6">
    <source>
        <dbReference type="SAM" id="Phobius"/>
    </source>
</evidence>
<keyword evidence="3 6" id="KW-0812">Transmembrane</keyword>
<keyword evidence="5 6" id="KW-0472">Membrane</keyword>
<dbReference type="PANTHER" id="PTHR23538">
    <property type="entry name" value="44.5 KD BACTERIOCHLOROPHYLL SYNTHASE SUBUNIT"/>
    <property type="match status" value="1"/>
</dbReference>
<dbReference type="PIRSF" id="PIRSF016565">
    <property type="entry name" value="PucC"/>
    <property type="match status" value="1"/>
</dbReference>
<evidence type="ECO:0000256" key="2">
    <source>
        <dbReference type="ARBA" id="ARBA00008412"/>
    </source>
</evidence>
<dbReference type="PANTHER" id="PTHR23538:SF1">
    <property type="entry name" value="44.5 KD BACTERIOCHLOROPHYLL SYNTHASE SUBUNIT"/>
    <property type="match status" value="1"/>
</dbReference>
<feature type="transmembrane region" description="Helical" evidence="6">
    <location>
        <begin position="107"/>
        <end position="128"/>
    </location>
</feature>
<feature type="transmembrane region" description="Helical" evidence="6">
    <location>
        <begin position="324"/>
        <end position="346"/>
    </location>
</feature>
<dbReference type="Gene3D" id="1.20.1250.20">
    <property type="entry name" value="MFS general substrate transporter like domains"/>
    <property type="match status" value="1"/>
</dbReference>
<feature type="transmembrane region" description="Helical" evidence="6">
    <location>
        <begin position="353"/>
        <end position="377"/>
    </location>
</feature>
<reference evidence="8" key="1">
    <citation type="submission" date="2020-01" db="EMBL/GenBank/DDBJ databases">
        <title>Caldichromatium gen. nov., sp. nov., a thermophilic purple sulfur bacterium member of the family Chromatiaceae isolated from Nakabusa hot spring, Japan.</title>
        <authorList>
            <person name="Saini M.K."/>
            <person name="Hanada S."/>
            <person name="Tank M."/>
        </authorList>
    </citation>
    <scope>NUCLEOTIDE SEQUENCE [LARGE SCALE GENOMIC DNA]</scope>
    <source>
        <strain evidence="8">No.7</strain>
    </source>
</reference>
<comment type="similarity">
    <text evidence="2">Belongs to the PucC family.</text>
</comment>
<evidence type="ECO:0000256" key="1">
    <source>
        <dbReference type="ARBA" id="ARBA00004141"/>
    </source>
</evidence>
<comment type="subcellular location">
    <subcellularLocation>
        <location evidence="1">Membrane</location>
        <topology evidence="1">Multi-pass membrane protein</topology>
    </subcellularLocation>
</comment>
<evidence type="ECO:0000313" key="8">
    <source>
        <dbReference type="Proteomes" id="UP000502699"/>
    </source>
</evidence>
<feature type="transmembrane region" description="Helical" evidence="6">
    <location>
        <begin position="68"/>
        <end position="87"/>
    </location>
</feature>
<dbReference type="AlphaFoldDB" id="A0A6G7VFF7"/>
<name>A0A6G7VFF7_9GAMM</name>
<dbReference type="InterPro" id="IPR026036">
    <property type="entry name" value="PucC"/>
</dbReference>
<dbReference type="SUPFAM" id="SSF103473">
    <property type="entry name" value="MFS general substrate transporter"/>
    <property type="match status" value="1"/>
</dbReference>
<dbReference type="Proteomes" id="UP000502699">
    <property type="component" value="Chromosome"/>
</dbReference>
<dbReference type="KEGG" id="cjap:GWK36_12820"/>
<protein>
    <submittedName>
        <fullName evidence="7">BCD family MFS transporter</fullName>
    </submittedName>
</protein>
<dbReference type="CDD" id="cd06176">
    <property type="entry name" value="MFS_BCD_PucC-like"/>
    <property type="match status" value="1"/>
</dbReference>
<sequence>MTEPLDPRLLAWRQLIRRLLPFADVATSEVPMSRLLRLSLFQVSIAIAMVLLTGTLNRVMVVELKVPAWLVATMLALPLVFAPLRALIGHRSDYHHSAFGLRRIPYIWLGSMLQFGGFAIMPFALLLLSDTSNIFNFLGTLGAGLAFLLVGAGLHTTQTAGLALATDIAPPDKRSRVVALLYVTLLVGMVLSSLLFGRLLTHFSPQLLIQLIQGAAVATIVLNLIALWKQEAINPARAANPVELPHFWDAWREFAAGGKPSLLLIVVALGTAGFTMQDVLLEPYGGQVLRMSVSQTTALTALWASGALLSYVLASYWLGHGGNAYRLTAVGIFCGILAFSIVIAAASLGSVMLFCSGTALIGLGGGLLAVGTLTAAMDLASADDSGLHSGLALGAWGAVQATANGIATAMGGTLRDIVSGFAKTGAFGPDMTGPATGYIAVYGFEILLLTGALLVIIPLALRDRGRTARSSTKIGLEHMP</sequence>
<proteinExistence type="inferred from homology"/>
<feature type="transmembrane region" description="Helical" evidence="6">
    <location>
        <begin position="298"/>
        <end position="318"/>
    </location>
</feature>
<dbReference type="InterPro" id="IPR036259">
    <property type="entry name" value="MFS_trans_sf"/>
</dbReference>
<feature type="transmembrane region" description="Helical" evidence="6">
    <location>
        <begin position="35"/>
        <end position="56"/>
    </location>
</feature>
<evidence type="ECO:0000256" key="4">
    <source>
        <dbReference type="ARBA" id="ARBA00022989"/>
    </source>
</evidence>
<evidence type="ECO:0000256" key="3">
    <source>
        <dbReference type="ARBA" id="ARBA00022692"/>
    </source>
</evidence>
<keyword evidence="4 6" id="KW-1133">Transmembrane helix</keyword>
<dbReference type="Pfam" id="PF03209">
    <property type="entry name" value="PUCC"/>
    <property type="match status" value="1"/>
</dbReference>
<feature type="transmembrane region" description="Helical" evidence="6">
    <location>
        <begin position="439"/>
        <end position="461"/>
    </location>
</feature>
<gene>
    <name evidence="7" type="ORF">GWK36_12820</name>
</gene>